<dbReference type="Pfam" id="PF18919">
    <property type="entry name" value="DUF5670"/>
    <property type="match status" value="1"/>
</dbReference>
<dbReference type="InterPro" id="IPR043727">
    <property type="entry name" value="Lmo0937-like"/>
</dbReference>
<sequence length="50" mass="5808">MKDLIWLIILLLVIGWLLGLFAFDLGQFIHVLIVLAVFLLLYKLLTGRRL</sequence>
<feature type="transmembrane region" description="Helical" evidence="1">
    <location>
        <begin position="28"/>
        <end position="45"/>
    </location>
</feature>
<dbReference type="EMBL" id="JAVRHO010000006">
    <property type="protein sequence ID" value="MDT0646136.1"/>
    <property type="molecule type" value="Genomic_DNA"/>
</dbReference>
<accession>A0ABU3CIK8</accession>
<evidence type="ECO:0000313" key="2">
    <source>
        <dbReference type="EMBL" id="MDT0646136.1"/>
    </source>
</evidence>
<comment type="caution">
    <text evidence="2">The sequence shown here is derived from an EMBL/GenBank/DDBJ whole genome shotgun (WGS) entry which is preliminary data.</text>
</comment>
<keyword evidence="1" id="KW-0812">Transmembrane</keyword>
<keyword evidence="3" id="KW-1185">Reference proteome</keyword>
<gene>
    <name evidence="2" type="ORF">RM545_05490</name>
</gene>
<protein>
    <submittedName>
        <fullName evidence="2">Lmo0937 family membrane protein</fullName>
    </submittedName>
</protein>
<evidence type="ECO:0000256" key="1">
    <source>
        <dbReference type="SAM" id="Phobius"/>
    </source>
</evidence>
<organism evidence="2 3">
    <name type="scientific">Autumnicola lenta</name>
    <dbReference type="NCBI Taxonomy" id="3075593"/>
    <lineage>
        <taxon>Bacteria</taxon>
        <taxon>Pseudomonadati</taxon>
        <taxon>Bacteroidota</taxon>
        <taxon>Flavobacteriia</taxon>
        <taxon>Flavobacteriales</taxon>
        <taxon>Flavobacteriaceae</taxon>
        <taxon>Autumnicola</taxon>
    </lineage>
</organism>
<dbReference type="NCBIfam" id="NF033488">
    <property type="entry name" value="lmo0937_fam_TM"/>
    <property type="match status" value="1"/>
</dbReference>
<proteinExistence type="predicted"/>
<name>A0ABU3CIK8_9FLAO</name>
<dbReference type="RefSeq" id="WP_311494315.1">
    <property type="nucleotide sequence ID" value="NZ_JAVRHO010000006.1"/>
</dbReference>
<keyword evidence="1" id="KW-0472">Membrane</keyword>
<keyword evidence="1" id="KW-1133">Transmembrane helix</keyword>
<dbReference type="Proteomes" id="UP001245285">
    <property type="component" value="Unassembled WGS sequence"/>
</dbReference>
<feature type="transmembrane region" description="Helical" evidence="1">
    <location>
        <begin position="5"/>
        <end position="22"/>
    </location>
</feature>
<reference evidence="2 3" key="1">
    <citation type="submission" date="2023-09" db="EMBL/GenBank/DDBJ databases">
        <authorList>
            <person name="Rey-Velasco X."/>
        </authorList>
    </citation>
    <scope>NUCLEOTIDE SEQUENCE [LARGE SCALE GENOMIC DNA]</scope>
    <source>
        <strain evidence="2 3">F260</strain>
    </source>
</reference>
<evidence type="ECO:0000313" key="3">
    <source>
        <dbReference type="Proteomes" id="UP001245285"/>
    </source>
</evidence>